<dbReference type="eggNOG" id="arCOG08095">
    <property type="taxonomic scope" value="Archaea"/>
</dbReference>
<reference evidence="1 2" key="1">
    <citation type="journal article" date="2016" name="Stand. Genomic Sci.">
        <title>Complete genome sequence of the Antarctic Halorubrum lacusprofundi type strain ACAM 34.</title>
        <authorList>
            <person name="Anderson I.J."/>
            <person name="DasSarma P."/>
            <person name="Lucas S."/>
            <person name="Copeland A."/>
            <person name="Lapidus A."/>
            <person name="Del Rio T.G."/>
            <person name="Tice H."/>
            <person name="Dalin E."/>
            <person name="Bruce D.C."/>
            <person name="Goodwin L."/>
            <person name="Pitluck S."/>
            <person name="Sims D."/>
            <person name="Brettin T.S."/>
            <person name="Detter J.C."/>
            <person name="Han C.S."/>
            <person name="Larimer F."/>
            <person name="Hauser L."/>
            <person name="Land M."/>
            <person name="Ivanova N."/>
            <person name="Richardson P."/>
            <person name="Cavicchioli R."/>
            <person name="DasSarma S."/>
            <person name="Woese C.R."/>
            <person name="Kyrpides N.C."/>
        </authorList>
    </citation>
    <scope>NUCLEOTIDE SEQUENCE [LARGE SCALE GENOMIC DNA]</scope>
    <source>
        <strain evidence="2">ATCC 49239 / DSM 5036 / JCM 8891 / ACAM 34</strain>
    </source>
</reference>
<dbReference type="AlphaFoldDB" id="B9LVZ4"/>
<name>B9LVZ4_HALLT</name>
<dbReference type="EMBL" id="CP001366">
    <property type="protein sequence ID" value="ACM58384.1"/>
    <property type="molecule type" value="Genomic_DNA"/>
</dbReference>
<evidence type="ECO:0008006" key="3">
    <source>
        <dbReference type="Google" id="ProtNLM"/>
    </source>
</evidence>
<keyword evidence="2" id="KW-1185">Reference proteome</keyword>
<sequence>MHWVQEIKPLLQVGAMDKVMPKDRDEQTGKYTERYTQENFLSALESLGGSAGTQEIADEVSCAYRTAHAKLTELEGEGKLTSRKVGNAKLWELDSSEDG</sequence>
<dbReference type="Proteomes" id="UP000000740">
    <property type="component" value="Chromosome 2"/>
</dbReference>
<evidence type="ECO:0000313" key="2">
    <source>
        <dbReference type="Proteomes" id="UP000000740"/>
    </source>
</evidence>
<gene>
    <name evidence="1" type="ordered locus">Hlac_2817</name>
</gene>
<dbReference type="HOGENOM" id="CLU_172270_0_0_2"/>
<evidence type="ECO:0000313" key="1">
    <source>
        <dbReference type="EMBL" id="ACM58384.1"/>
    </source>
</evidence>
<dbReference type="KEGG" id="hla:Hlac_2817"/>
<organism evidence="1 2">
    <name type="scientific">Halorubrum lacusprofundi (strain ATCC 49239 / DSM 5036 / JCM 8891 / ACAM 34)</name>
    <dbReference type="NCBI Taxonomy" id="416348"/>
    <lineage>
        <taxon>Archaea</taxon>
        <taxon>Methanobacteriati</taxon>
        <taxon>Methanobacteriota</taxon>
        <taxon>Stenosarchaea group</taxon>
        <taxon>Halobacteria</taxon>
        <taxon>Halobacteriales</taxon>
        <taxon>Haloferacaceae</taxon>
        <taxon>Halorubrum</taxon>
    </lineage>
</organism>
<protein>
    <recommendedName>
        <fullName evidence="3">Transcriptional regulator</fullName>
    </recommendedName>
</protein>
<accession>B9LVZ4</accession>
<proteinExistence type="predicted"/>